<accession>A0AAC8Q8D1</accession>
<evidence type="ECO:0000313" key="3">
    <source>
        <dbReference type="EMBL" id="REG28696.1"/>
    </source>
</evidence>
<dbReference type="Proteomes" id="UP000035579">
    <property type="component" value="Chromosome"/>
</dbReference>
<proteinExistence type="predicted"/>
<feature type="signal peptide" evidence="1">
    <location>
        <begin position="1"/>
        <end position="25"/>
    </location>
</feature>
<evidence type="ECO:0000313" key="2">
    <source>
        <dbReference type="EMBL" id="AKJ02378.1"/>
    </source>
</evidence>
<keyword evidence="5" id="KW-1185">Reference proteome</keyword>
<protein>
    <submittedName>
        <fullName evidence="2">Uncharacterized protein</fullName>
    </submittedName>
</protein>
<reference evidence="2 4" key="1">
    <citation type="submission" date="2015-05" db="EMBL/GenBank/DDBJ databases">
        <title>Genome assembly of Archangium gephyra DSM 2261.</title>
        <authorList>
            <person name="Sharma G."/>
            <person name="Subramanian S."/>
        </authorList>
    </citation>
    <scope>NUCLEOTIDE SEQUENCE [LARGE SCALE GENOMIC DNA]</scope>
    <source>
        <strain evidence="2 4">DSM 2261</strain>
    </source>
</reference>
<dbReference type="EMBL" id="CP011509">
    <property type="protein sequence ID" value="AKJ02378.1"/>
    <property type="molecule type" value="Genomic_DNA"/>
</dbReference>
<dbReference type="RefSeq" id="WP_047856709.1">
    <property type="nucleotide sequence ID" value="NZ_CP011509.1"/>
</dbReference>
<name>A0AAC8Q8D1_9BACT</name>
<organism evidence="2 4">
    <name type="scientific">Archangium gephyra</name>
    <dbReference type="NCBI Taxonomy" id="48"/>
    <lineage>
        <taxon>Bacteria</taxon>
        <taxon>Pseudomonadati</taxon>
        <taxon>Myxococcota</taxon>
        <taxon>Myxococcia</taxon>
        <taxon>Myxococcales</taxon>
        <taxon>Cystobacterineae</taxon>
        <taxon>Archangiaceae</taxon>
        <taxon>Archangium</taxon>
    </lineage>
</organism>
<feature type="chain" id="PRO_5041953993" evidence="1">
    <location>
        <begin position="26"/>
        <end position="151"/>
    </location>
</feature>
<gene>
    <name evidence="2" type="ORF">AA314_04004</name>
    <name evidence="3" type="ORF">ATI61_108236</name>
</gene>
<dbReference type="KEGG" id="age:AA314_04004"/>
<dbReference type="Proteomes" id="UP000256345">
    <property type="component" value="Unassembled WGS sequence"/>
</dbReference>
<dbReference type="EMBL" id="QUMU01000008">
    <property type="protein sequence ID" value="REG28696.1"/>
    <property type="molecule type" value="Genomic_DNA"/>
</dbReference>
<evidence type="ECO:0000313" key="4">
    <source>
        <dbReference type="Proteomes" id="UP000035579"/>
    </source>
</evidence>
<keyword evidence="1" id="KW-0732">Signal</keyword>
<evidence type="ECO:0000313" key="5">
    <source>
        <dbReference type="Proteomes" id="UP000256345"/>
    </source>
</evidence>
<reference evidence="3 5" key="2">
    <citation type="submission" date="2018-08" db="EMBL/GenBank/DDBJ databases">
        <title>Genomic Encyclopedia of Archaeal and Bacterial Type Strains, Phase II (KMG-II): from individual species to whole genera.</title>
        <authorList>
            <person name="Goeker M."/>
        </authorList>
    </citation>
    <scope>NUCLEOTIDE SEQUENCE [LARGE SCALE GENOMIC DNA]</scope>
    <source>
        <strain evidence="3 5">DSM 2261</strain>
    </source>
</reference>
<sequence>MKTALKTLSLAASFALAAQATPAHANGLGGAAMKASSTADDNCPVYAYGWIANSCTTTKSFILALPFSGASGYRTFTVMAQGATTGDVSCRIAATTNTQNGFYSGSWVSLPAAGSPQTIELGTLFTDTKSSLYLLCNLAQNAKIYSVQWDN</sequence>
<evidence type="ECO:0000256" key="1">
    <source>
        <dbReference type="SAM" id="SignalP"/>
    </source>
</evidence>
<dbReference type="AlphaFoldDB" id="A0AAC8Q8D1"/>